<dbReference type="EMBL" id="QKWP01001363">
    <property type="protein sequence ID" value="RIB09539.1"/>
    <property type="molecule type" value="Genomic_DNA"/>
</dbReference>
<evidence type="ECO:0000313" key="1">
    <source>
        <dbReference type="EMBL" id="RIB09539.1"/>
    </source>
</evidence>
<sequence>MATKLFERLSNDYLELLDNYKYGLSNLEWTDKLQRSVKISDGSNSYIKIILYQDLTHTFNSTKDVGIMIPTSIFKLEEIPKKFVGLSENKNFGTCNFNEFISDTTPKINLDGQFRD</sequence>
<comment type="caution">
    <text evidence="1">The sequence shown here is derived from an EMBL/GenBank/DDBJ whole genome shotgun (WGS) entry which is preliminary data.</text>
</comment>
<reference evidence="1 2" key="1">
    <citation type="submission" date="2018-06" db="EMBL/GenBank/DDBJ databases">
        <title>Comparative genomics reveals the genomic features of Rhizophagus irregularis, R. cerebriforme, R. diaphanum and Gigaspora rosea, and their symbiotic lifestyle signature.</title>
        <authorList>
            <person name="Morin E."/>
            <person name="San Clemente H."/>
            <person name="Chen E.C.H."/>
            <person name="De La Providencia I."/>
            <person name="Hainaut M."/>
            <person name="Kuo A."/>
            <person name="Kohler A."/>
            <person name="Murat C."/>
            <person name="Tang N."/>
            <person name="Roy S."/>
            <person name="Loubradou J."/>
            <person name="Henrissat B."/>
            <person name="Grigoriev I.V."/>
            <person name="Corradi N."/>
            <person name="Roux C."/>
            <person name="Martin F.M."/>
        </authorList>
    </citation>
    <scope>NUCLEOTIDE SEQUENCE [LARGE SCALE GENOMIC DNA]</scope>
    <source>
        <strain evidence="1 2">DAOM 194757</strain>
    </source>
</reference>
<keyword evidence="2" id="KW-1185">Reference proteome</keyword>
<proteinExistence type="predicted"/>
<dbReference type="Proteomes" id="UP000266673">
    <property type="component" value="Unassembled WGS sequence"/>
</dbReference>
<organism evidence="1 2">
    <name type="scientific">Gigaspora rosea</name>
    <dbReference type="NCBI Taxonomy" id="44941"/>
    <lineage>
        <taxon>Eukaryota</taxon>
        <taxon>Fungi</taxon>
        <taxon>Fungi incertae sedis</taxon>
        <taxon>Mucoromycota</taxon>
        <taxon>Glomeromycotina</taxon>
        <taxon>Glomeromycetes</taxon>
        <taxon>Diversisporales</taxon>
        <taxon>Gigasporaceae</taxon>
        <taxon>Gigaspora</taxon>
    </lineage>
</organism>
<dbReference type="AlphaFoldDB" id="A0A397ULA8"/>
<name>A0A397ULA8_9GLOM</name>
<evidence type="ECO:0000313" key="2">
    <source>
        <dbReference type="Proteomes" id="UP000266673"/>
    </source>
</evidence>
<accession>A0A397ULA8</accession>
<gene>
    <name evidence="1" type="ORF">C2G38_2208668</name>
</gene>
<protein>
    <submittedName>
        <fullName evidence="1">Uncharacterized protein</fullName>
    </submittedName>
</protein>